<evidence type="ECO:0000313" key="3">
    <source>
        <dbReference type="Proteomes" id="UP000505271"/>
    </source>
</evidence>
<dbReference type="KEGG" id="vg:55412068"/>
<reference evidence="2 3" key="1">
    <citation type="journal article" date="2013" name="PLoS Genet.">
        <title>Expanding the Marine Virosphere Using Metagenomics.</title>
        <authorList>
            <person name="Mizuno C.M."/>
            <person name="Rodriguez-Valera F."/>
            <person name="Kimes N.E."/>
            <person name="Ghai R."/>
        </authorList>
    </citation>
    <scope>NUCLEOTIDE SEQUENCE [LARGE SCALE GENOMIC DNA]</scope>
    <source>
        <strain evidence="2">UvMED-CGR-U-MedDCM-OCT-S31-C1</strain>
    </source>
</reference>
<keyword evidence="3" id="KW-1185">Reference proteome</keyword>
<feature type="compositionally biased region" description="Low complexity" evidence="1">
    <location>
        <begin position="80"/>
        <end position="90"/>
    </location>
</feature>
<evidence type="ECO:0000313" key="2">
    <source>
        <dbReference type="EMBL" id="BAQ94405.1"/>
    </source>
</evidence>
<name>A0A6S4PA19_9CAUD</name>
<sequence>MCFGGGNRQSYQEPRYVEQPLDYSFIEQNNAAMRQFQEQQAAQAAAYQQQISQQIAGITAETQRMQAQYEQELADDEAARAAAEAASQSAYKTSTEQLEFSDGAQTTEPVKPTEKSRSTLKIASGALKAKAGTGLNIGI</sequence>
<organism evidence="2 3">
    <name type="scientific">uncultured phage_MedDCM-OCT-S31-C1</name>
    <dbReference type="NCBI Taxonomy" id="2740800"/>
    <lineage>
        <taxon>Viruses</taxon>
        <taxon>Duplodnaviria</taxon>
        <taxon>Heunggongvirae</taxon>
        <taxon>Uroviricota</taxon>
        <taxon>Caudoviricetes</taxon>
        <taxon>Autographivirales</taxon>
        <taxon>Nohivirus</taxon>
        <taxon>Nohivirus S31C1</taxon>
    </lineage>
</organism>
<proteinExistence type="predicted"/>
<dbReference type="RefSeq" id="YP_009777902.1">
    <property type="nucleotide sequence ID" value="NC_047706.1"/>
</dbReference>
<dbReference type="GeneID" id="55412068"/>
<protein>
    <submittedName>
        <fullName evidence="2">Uncharacterized protein</fullName>
    </submittedName>
</protein>
<feature type="region of interest" description="Disordered" evidence="1">
    <location>
        <begin position="78"/>
        <end position="119"/>
    </location>
</feature>
<accession>A0A6S4PA19</accession>
<dbReference type="EMBL" id="AP013547">
    <property type="protein sequence ID" value="BAQ94405.1"/>
    <property type="molecule type" value="Genomic_DNA"/>
</dbReference>
<feature type="compositionally biased region" description="Polar residues" evidence="1">
    <location>
        <begin position="91"/>
        <end position="108"/>
    </location>
</feature>
<dbReference type="Proteomes" id="UP000505271">
    <property type="component" value="Segment"/>
</dbReference>
<evidence type="ECO:0000256" key="1">
    <source>
        <dbReference type="SAM" id="MobiDB-lite"/>
    </source>
</evidence>